<keyword evidence="1" id="KW-0812">Transmembrane</keyword>
<feature type="transmembrane region" description="Helical" evidence="1">
    <location>
        <begin position="6"/>
        <end position="28"/>
    </location>
</feature>
<dbReference type="AlphaFoldDB" id="A0A3N4J5C5"/>
<gene>
    <name evidence="2" type="ORF">L873DRAFT_1818825</name>
</gene>
<sequence length="55" mass="6034">MDFVSYDTHLFSGTVYGITLLSLALWICPFIGPSYALWVSNFNSAAGVLFPSFVP</sequence>
<keyword evidence="1" id="KW-0472">Membrane</keyword>
<keyword evidence="1" id="KW-1133">Transmembrane helix</keyword>
<dbReference type="Proteomes" id="UP000276215">
    <property type="component" value="Unassembled WGS sequence"/>
</dbReference>
<evidence type="ECO:0000313" key="3">
    <source>
        <dbReference type="Proteomes" id="UP000276215"/>
    </source>
</evidence>
<evidence type="ECO:0000313" key="2">
    <source>
        <dbReference type="EMBL" id="RPA91791.1"/>
    </source>
</evidence>
<name>A0A3N4J5C5_9PEZI</name>
<organism evidence="2 3">
    <name type="scientific">Choiromyces venosus 120613-1</name>
    <dbReference type="NCBI Taxonomy" id="1336337"/>
    <lineage>
        <taxon>Eukaryota</taxon>
        <taxon>Fungi</taxon>
        <taxon>Dikarya</taxon>
        <taxon>Ascomycota</taxon>
        <taxon>Pezizomycotina</taxon>
        <taxon>Pezizomycetes</taxon>
        <taxon>Pezizales</taxon>
        <taxon>Tuberaceae</taxon>
        <taxon>Choiromyces</taxon>
    </lineage>
</organism>
<evidence type="ECO:0000256" key="1">
    <source>
        <dbReference type="SAM" id="Phobius"/>
    </source>
</evidence>
<protein>
    <submittedName>
        <fullName evidence="2">Uncharacterized protein</fullName>
    </submittedName>
</protein>
<keyword evidence="3" id="KW-1185">Reference proteome</keyword>
<proteinExistence type="predicted"/>
<dbReference type="EMBL" id="ML120488">
    <property type="protein sequence ID" value="RPA91791.1"/>
    <property type="molecule type" value="Genomic_DNA"/>
</dbReference>
<accession>A0A3N4J5C5</accession>
<reference evidence="2 3" key="1">
    <citation type="journal article" date="2018" name="Nat. Ecol. Evol.">
        <title>Pezizomycetes genomes reveal the molecular basis of ectomycorrhizal truffle lifestyle.</title>
        <authorList>
            <person name="Murat C."/>
            <person name="Payen T."/>
            <person name="Noel B."/>
            <person name="Kuo A."/>
            <person name="Morin E."/>
            <person name="Chen J."/>
            <person name="Kohler A."/>
            <person name="Krizsan K."/>
            <person name="Balestrini R."/>
            <person name="Da Silva C."/>
            <person name="Montanini B."/>
            <person name="Hainaut M."/>
            <person name="Levati E."/>
            <person name="Barry K.W."/>
            <person name="Belfiori B."/>
            <person name="Cichocki N."/>
            <person name="Clum A."/>
            <person name="Dockter R.B."/>
            <person name="Fauchery L."/>
            <person name="Guy J."/>
            <person name="Iotti M."/>
            <person name="Le Tacon F."/>
            <person name="Lindquist E.A."/>
            <person name="Lipzen A."/>
            <person name="Malagnac F."/>
            <person name="Mello A."/>
            <person name="Molinier V."/>
            <person name="Miyauchi S."/>
            <person name="Poulain J."/>
            <person name="Riccioni C."/>
            <person name="Rubini A."/>
            <person name="Sitrit Y."/>
            <person name="Splivallo R."/>
            <person name="Traeger S."/>
            <person name="Wang M."/>
            <person name="Zifcakova L."/>
            <person name="Wipf D."/>
            <person name="Zambonelli A."/>
            <person name="Paolocci F."/>
            <person name="Nowrousian M."/>
            <person name="Ottonello S."/>
            <person name="Baldrian P."/>
            <person name="Spatafora J.W."/>
            <person name="Henrissat B."/>
            <person name="Nagy L.G."/>
            <person name="Aury J.M."/>
            <person name="Wincker P."/>
            <person name="Grigoriev I.V."/>
            <person name="Bonfante P."/>
            <person name="Martin F.M."/>
        </authorList>
    </citation>
    <scope>NUCLEOTIDE SEQUENCE [LARGE SCALE GENOMIC DNA]</scope>
    <source>
        <strain evidence="2 3">120613-1</strain>
    </source>
</reference>